<dbReference type="PRINTS" id="PR00385">
    <property type="entry name" value="P450"/>
</dbReference>
<dbReference type="InterPro" id="IPR036396">
    <property type="entry name" value="Cyt_P450_sf"/>
</dbReference>
<keyword evidence="4 8" id="KW-0560">Oxidoreductase</keyword>
<keyword evidence="11" id="KW-1185">Reference proteome</keyword>
<dbReference type="Pfam" id="PF00067">
    <property type="entry name" value="p450"/>
    <property type="match status" value="1"/>
</dbReference>
<keyword evidence="3 7" id="KW-0479">Metal-binding</keyword>
<dbReference type="AlphaFoldDB" id="A0A919B793"/>
<dbReference type="GO" id="GO:0020037">
    <property type="term" value="F:heme binding"/>
    <property type="evidence" value="ECO:0007669"/>
    <property type="project" value="InterPro"/>
</dbReference>
<evidence type="ECO:0000256" key="7">
    <source>
        <dbReference type="PIRSR" id="PIRSR602401-1"/>
    </source>
</evidence>
<comment type="caution">
    <text evidence="10">The sequence shown here is derived from an EMBL/GenBank/DDBJ whole genome shotgun (WGS) entry which is preliminary data.</text>
</comment>
<dbReference type="InterPro" id="IPR017972">
    <property type="entry name" value="Cyt_P450_CS"/>
</dbReference>
<dbReference type="InterPro" id="IPR050196">
    <property type="entry name" value="Cytochrome_P450_Monoox"/>
</dbReference>
<dbReference type="PRINTS" id="PR00463">
    <property type="entry name" value="EP450I"/>
</dbReference>
<dbReference type="PROSITE" id="PS00086">
    <property type="entry name" value="CYTOCHROME_P450"/>
    <property type="match status" value="1"/>
</dbReference>
<reference evidence="10" key="1">
    <citation type="journal article" date="2014" name="Int. J. Syst. Evol. Microbiol.">
        <title>Complete genome sequence of Corynebacterium casei LMG S-19264T (=DSM 44701T), isolated from a smear-ripened cheese.</title>
        <authorList>
            <consortium name="US DOE Joint Genome Institute (JGI-PGF)"/>
            <person name="Walter F."/>
            <person name="Albersmeier A."/>
            <person name="Kalinowski J."/>
            <person name="Ruckert C."/>
        </authorList>
    </citation>
    <scope>NUCLEOTIDE SEQUENCE</scope>
    <source>
        <strain evidence="10">JCM 4059</strain>
    </source>
</reference>
<dbReference type="Gene3D" id="1.10.630.10">
    <property type="entry name" value="Cytochrome P450"/>
    <property type="match status" value="1"/>
</dbReference>
<keyword evidence="5 7" id="KW-0408">Iron</keyword>
<protein>
    <submittedName>
        <fullName evidence="10">Cytochrome P450</fullName>
    </submittedName>
</protein>
<dbReference type="GO" id="GO:0004497">
    <property type="term" value="F:monooxygenase activity"/>
    <property type="evidence" value="ECO:0007669"/>
    <property type="project" value="UniProtKB-KW"/>
</dbReference>
<evidence type="ECO:0000313" key="11">
    <source>
        <dbReference type="Proteomes" id="UP000638313"/>
    </source>
</evidence>
<evidence type="ECO:0000256" key="1">
    <source>
        <dbReference type="ARBA" id="ARBA00010617"/>
    </source>
</evidence>
<comment type="similarity">
    <text evidence="1 8">Belongs to the cytochrome P450 family.</text>
</comment>
<dbReference type="PANTHER" id="PTHR24291:SF50">
    <property type="entry name" value="BIFUNCTIONAL ALBAFLAVENONE MONOOXYGENASE_TERPENE SYNTHASE"/>
    <property type="match status" value="1"/>
</dbReference>
<comment type="cofactor">
    <cofactor evidence="7">
        <name>heme</name>
        <dbReference type="ChEBI" id="CHEBI:30413"/>
    </cofactor>
</comment>
<evidence type="ECO:0000256" key="3">
    <source>
        <dbReference type="ARBA" id="ARBA00022723"/>
    </source>
</evidence>
<evidence type="ECO:0000256" key="2">
    <source>
        <dbReference type="ARBA" id="ARBA00022617"/>
    </source>
</evidence>
<feature type="region of interest" description="Disordered" evidence="9">
    <location>
        <begin position="385"/>
        <end position="407"/>
    </location>
</feature>
<dbReference type="GO" id="GO:0005506">
    <property type="term" value="F:iron ion binding"/>
    <property type="evidence" value="ECO:0007669"/>
    <property type="project" value="InterPro"/>
</dbReference>
<name>A0A919B793_9ACTN</name>
<dbReference type="InterPro" id="IPR002401">
    <property type="entry name" value="Cyt_P450_E_grp-I"/>
</dbReference>
<proteinExistence type="inferred from homology"/>
<evidence type="ECO:0000256" key="5">
    <source>
        <dbReference type="ARBA" id="ARBA00023004"/>
    </source>
</evidence>
<feature type="binding site" description="axial binding residue" evidence="7">
    <location>
        <position position="421"/>
    </location>
    <ligand>
        <name>heme</name>
        <dbReference type="ChEBI" id="CHEBI:30413"/>
    </ligand>
    <ligandPart>
        <name>Fe</name>
        <dbReference type="ChEBI" id="CHEBI:18248"/>
    </ligandPart>
</feature>
<sequence>MKGEAADDAVTTALPEHRMNVTPPVATAPGAAPALGHAVPLLRDPLRFLSSLPAHGDLVRIRVGPFAAVVVCDPDLTRRVLLDDRTFDKGGPVYDRVREVAGDGLASCPHSRHRRQRRLLQPSFHPARMPGYAREMTRQTEAVTGGWRDGGIVDVRTAMATITARTVVATMFTGRLSPAALHTVLEDFHTLILAISRRAVMPPPVDRLPTPGNRRYRRALARLRGTVQLLIAGHRADGTDHGDLLSTLVAARDEDADDRAHPGRLSDDEIADQLITFFMAGTDTTASTLAWALHLVSRHPETQERLQAEADAVLGGRAARLDDLPRLDLTGRVVQETLRLYPPGWLLSRTTTTDARLGGRLLPAGTTVLYSAYLLHHRPDLHPDPERFDPGRWPSAAEPGRPTPHERRGAFVPFGGGARKCIGEAFGFTEAVLTLASIAAAWRVEPVPGRPVRPVPGVTLRPGRLPLRTVGRGRGA</sequence>
<reference evidence="10" key="2">
    <citation type="submission" date="2020-09" db="EMBL/GenBank/DDBJ databases">
        <authorList>
            <person name="Sun Q."/>
            <person name="Ohkuma M."/>
        </authorList>
    </citation>
    <scope>NUCLEOTIDE SEQUENCE</scope>
    <source>
        <strain evidence="10">JCM 4059</strain>
    </source>
</reference>
<dbReference type="EMBL" id="BNBD01000014">
    <property type="protein sequence ID" value="GHF65253.1"/>
    <property type="molecule type" value="Genomic_DNA"/>
</dbReference>
<dbReference type="InterPro" id="IPR001128">
    <property type="entry name" value="Cyt_P450"/>
</dbReference>
<evidence type="ECO:0000313" key="10">
    <source>
        <dbReference type="EMBL" id="GHF65253.1"/>
    </source>
</evidence>
<evidence type="ECO:0000256" key="4">
    <source>
        <dbReference type="ARBA" id="ARBA00023002"/>
    </source>
</evidence>
<evidence type="ECO:0000256" key="8">
    <source>
        <dbReference type="RuleBase" id="RU000461"/>
    </source>
</evidence>
<dbReference type="SUPFAM" id="SSF48264">
    <property type="entry name" value="Cytochrome P450"/>
    <property type="match status" value="1"/>
</dbReference>
<dbReference type="Proteomes" id="UP000638313">
    <property type="component" value="Unassembled WGS sequence"/>
</dbReference>
<organism evidence="10 11">
    <name type="scientific">Streptomyces mashuensis</name>
    <dbReference type="NCBI Taxonomy" id="33904"/>
    <lineage>
        <taxon>Bacteria</taxon>
        <taxon>Bacillati</taxon>
        <taxon>Actinomycetota</taxon>
        <taxon>Actinomycetes</taxon>
        <taxon>Kitasatosporales</taxon>
        <taxon>Streptomycetaceae</taxon>
        <taxon>Streptomyces</taxon>
    </lineage>
</organism>
<dbReference type="GO" id="GO:0016705">
    <property type="term" value="F:oxidoreductase activity, acting on paired donors, with incorporation or reduction of molecular oxygen"/>
    <property type="evidence" value="ECO:0007669"/>
    <property type="project" value="InterPro"/>
</dbReference>
<keyword evidence="6 8" id="KW-0503">Monooxygenase</keyword>
<accession>A0A919B793</accession>
<dbReference type="PANTHER" id="PTHR24291">
    <property type="entry name" value="CYTOCHROME P450 FAMILY 4"/>
    <property type="match status" value="1"/>
</dbReference>
<keyword evidence="2 7" id="KW-0349">Heme</keyword>
<evidence type="ECO:0000256" key="6">
    <source>
        <dbReference type="ARBA" id="ARBA00023033"/>
    </source>
</evidence>
<evidence type="ECO:0000256" key="9">
    <source>
        <dbReference type="SAM" id="MobiDB-lite"/>
    </source>
</evidence>
<dbReference type="CDD" id="cd11049">
    <property type="entry name" value="CYP170A1-like"/>
    <property type="match status" value="1"/>
</dbReference>
<gene>
    <name evidence="10" type="ORF">GCM10010218_53400</name>
</gene>